<proteinExistence type="inferred from homology"/>
<feature type="transmembrane region" description="Helical" evidence="7">
    <location>
        <begin position="253"/>
        <end position="272"/>
    </location>
</feature>
<evidence type="ECO:0000256" key="4">
    <source>
        <dbReference type="ARBA" id="ARBA00022989"/>
    </source>
</evidence>
<dbReference type="EMBL" id="HBNS01061902">
    <property type="protein sequence ID" value="CAE4670200.1"/>
    <property type="molecule type" value="Transcribed_RNA"/>
</dbReference>
<name>A0A7S4T9X0_9STRA</name>
<evidence type="ECO:0000256" key="1">
    <source>
        <dbReference type="ARBA" id="ARBA00004141"/>
    </source>
</evidence>
<organism evidence="8">
    <name type="scientific">Ditylum brightwellii</name>
    <dbReference type="NCBI Taxonomy" id="49249"/>
    <lineage>
        <taxon>Eukaryota</taxon>
        <taxon>Sar</taxon>
        <taxon>Stramenopiles</taxon>
        <taxon>Ochrophyta</taxon>
        <taxon>Bacillariophyta</taxon>
        <taxon>Mediophyceae</taxon>
        <taxon>Lithodesmiophycidae</taxon>
        <taxon>Lithodesmiales</taxon>
        <taxon>Lithodesmiaceae</taxon>
        <taxon>Ditylum</taxon>
    </lineage>
</organism>
<comment type="similarity">
    <text evidence="2">Belongs to the CTL (choline transporter-like) family.</text>
</comment>
<dbReference type="AlphaFoldDB" id="A0A7S4T9X0"/>
<dbReference type="PANTHER" id="PTHR12385:SF14">
    <property type="entry name" value="CHOLINE TRANSPORTER-LIKE 2"/>
    <property type="match status" value="1"/>
</dbReference>
<evidence type="ECO:0000313" key="8">
    <source>
        <dbReference type="EMBL" id="CAE4670200.1"/>
    </source>
</evidence>
<keyword evidence="5 7" id="KW-0472">Membrane</keyword>
<feature type="transmembrane region" description="Helical" evidence="7">
    <location>
        <begin position="186"/>
        <end position="207"/>
    </location>
</feature>
<keyword evidence="6" id="KW-0325">Glycoprotein</keyword>
<keyword evidence="3 7" id="KW-0812">Transmembrane</keyword>
<accession>A0A7S4T9X0</accession>
<keyword evidence="4 7" id="KW-1133">Transmembrane helix</keyword>
<feature type="transmembrane region" description="Helical" evidence="7">
    <location>
        <begin position="213"/>
        <end position="232"/>
    </location>
</feature>
<protein>
    <submittedName>
        <fullName evidence="8">Uncharacterized protein</fullName>
    </submittedName>
</protein>
<sequence>MTGVGFAVTGVIESNTLNKGNPERLVNGMDYHGNICGISNYVTSRGENVMNLPKAYFLPSGLTICIPSCPMEKNFDKFYCQYEIQAEIEQRVAIVAGNAGIDAANNTQKSLGLYYTSTKQCMPHLKTTPYLGYCRPDVPIEVVEGDLNQKFANESLHTSSNFTIVQEEPKGTFFDKAMADAKTSRYVIFGFGLGAAMILGLIFLVLIQTPGVLTTMVWSIVIGIFIGLIGAGHYMSRKSAIWMAQGIRDDREIIGLFWLSRISYVASGLWFVTICCLRKRIVLAIACVKEASRAMAAVSLN</sequence>
<evidence type="ECO:0000256" key="2">
    <source>
        <dbReference type="ARBA" id="ARBA00007168"/>
    </source>
</evidence>
<evidence type="ECO:0000256" key="6">
    <source>
        <dbReference type="ARBA" id="ARBA00023180"/>
    </source>
</evidence>
<evidence type="ECO:0000256" key="3">
    <source>
        <dbReference type="ARBA" id="ARBA00022692"/>
    </source>
</evidence>
<gene>
    <name evidence="8" type="ORF">DBRI00130_LOCUS44652</name>
</gene>
<evidence type="ECO:0000256" key="5">
    <source>
        <dbReference type="ARBA" id="ARBA00023136"/>
    </source>
</evidence>
<reference evidence="8" key="1">
    <citation type="submission" date="2021-01" db="EMBL/GenBank/DDBJ databases">
        <authorList>
            <person name="Corre E."/>
            <person name="Pelletier E."/>
            <person name="Niang G."/>
            <person name="Scheremetjew M."/>
            <person name="Finn R."/>
            <person name="Kale V."/>
            <person name="Holt S."/>
            <person name="Cochrane G."/>
            <person name="Meng A."/>
            <person name="Brown T."/>
            <person name="Cohen L."/>
        </authorList>
    </citation>
    <scope>NUCLEOTIDE SEQUENCE</scope>
    <source>
        <strain evidence="8">GSO104</strain>
    </source>
</reference>
<dbReference type="GO" id="GO:0016020">
    <property type="term" value="C:membrane"/>
    <property type="evidence" value="ECO:0007669"/>
    <property type="project" value="UniProtKB-SubCell"/>
</dbReference>
<dbReference type="GO" id="GO:0022857">
    <property type="term" value="F:transmembrane transporter activity"/>
    <property type="evidence" value="ECO:0007669"/>
    <property type="project" value="InterPro"/>
</dbReference>
<dbReference type="PANTHER" id="PTHR12385">
    <property type="entry name" value="CHOLINE TRANSPORTER-LIKE (SLC FAMILY 44)"/>
    <property type="match status" value="1"/>
</dbReference>
<dbReference type="InterPro" id="IPR007603">
    <property type="entry name" value="Choline_transptr-like"/>
</dbReference>
<evidence type="ECO:0000256" key="7">
    <source>
        <dbReference type="SAM" id="Phobius"/>
    </source>
</evidence>
<comment type="subcellular location">
    <subcellularLocation>
        <location evidence="1">Membrane</location>
        <topology evidence="1">Multi-pass membrane protein</topology>
    </subcellularLocation>
</comment>